<comment type="caution">
    <text evidence="1">The sequence shown here is derived from an EMBL/GenBank/DDBJ whole genome shotgun (WGS) entry which is preliminary data.</text>
</comment>
<dbReference type="InterPro" id="IPR014923">
    <property type="entry name" value="DUF1802"/>
</dbReference>
<dbReference type="RefSeq" id="WP_096570575.1">
    <property type="nucleotide sequence ID" value="NZ_JAQMTI010000047.1"/>
</dbReference>
<evidence type="ECO:0000313" key="2">
    <source>
        <dbReference type="Proteomes" id="UP001211711"/>
    </source>
</evidence>
<accession>A0ABT4ZNR8</accession>
<dbReference type="Pfam" id="PF08819">
    <property type="entry name" value="DUF1802"/>
    <property type="match status" value="1"/>
</dbReference>
<name>A0ABT4ZNR8_9CYAN</name>
<evidence type="ECO:0000313" key="1">
    <source>
        <dbReference type="EMBL" id="MDB9440438.1"/>
    </source>
</evidence>
<gene>
    <name evidence="1" type="ORF">PN497_03490</name>
</gene>
<reference evidence="1 2" key="1">
    <citation type="submission" date="2023-01" db="EMBL/GenBank/DDBJ databases">
        <title>Genomes from the Australian National Cyanobacteria Reference Collection.</title>
        <authorList>
            <person name="Willis A."/>
            <person name="Lee E.M.F."/>
        </authorList>
    </citation>
    <scope>NUCLEOTIDE SEQUENCE [LARGE SCALE GENOMIC DNA]</scope>
    <source>
        <strain evidence="1 2">CS-549</strain>
    </source>
</reference>
<dbReference type="EMBL" id="JAQMTI010000047">
    <property type="protein sequence ID" value="MDB9440438.1"/>
    <property type="molecule type" value="Genomic_DNA"/>
</dbReference>
<protein>
    <submittedName>
        <fullName evidence="1">DUF1802 family protein</fullName>
    </submittedName>
</protein>
<dbReference type="Proteomes" id="UP001211711">
    <property type="component" value="Unassembled WGS sequence"/>
</dbReference>
<keyword evidence="2" id="KW-1185">Reference proteome</keyword>
<organism evidence="1 2">
    <name type="scientific">Sphaerospermopsis kisseleviana CS-549</name>
    <dbReference type="NCBI Taxonomy" id="3021783"/>
    <lineage>
        <taxon>Bacteria</taxon>
        <taxon>Bacillati</taxon>
        <taxon>Cyanobacteriota</taxon>
        <taxon>Cyanophyceae</taxon>
        <taxon>Nostocales</taxon>
        <taxon>Aphanizomenonaceae</taxon>
        <taxon>Sphaerospermopsis</taxon>
        <taxon>Sphaerospermopsis kisseleviana</taxon>
    </lineage>
</organism>
<sequence length="488" mass="55462">MNKSVSIYNALCLPAPDVEALIQGRIITALPQKLLNLGQTFALYPVDISTIAIDKYYSSSFLATTQTVNNNVYSGEVAIISWARCEFLEMTDISKQLDILSQLTIWKPERFEEILQNRPHFFLAYLRVYHLDKPYEIPAIPNIQEKLGKFAPLPNNISVSEAKPVLSDHVFNQRKQQLENRQTPLHPALEELQSLLLPIAKNNPATQQLENEIKVFLGWSNEATINTLDSDLAWIKNIAKVGNSSDGNEFEKLVRKSLIKLGFSCSNINPKANLDPDKLGGAGGVDFYCEYPYQVVGECKATKTEKIPSKTPGQLIQLGNNHLQEKYNNCLKLIVAAGELTKPAELTMLNNGIYMISPETLEKLVELQTKYKNSVNLIELKQCLQQGNYGLVDDKIKEYIEKVEQEIKLRSHIIQVVKEMTQLNNQNNVTVIEIRTYYNAIYKSNLTNEIVQEILIELSSPLTGYLGRIKEDDWTKDRFYYLRDLSIN</sequence>
<proteinExistence type="predicted"/>